<feature type="region of interest" description="Disordered" evidence="1">
    <location>
        <begin position="224"/>
        <end position="244"/>
    </location>
</feature>
<dbReference type="PaxDb" id="7955-ENSDARP00000112638"/>
<reference evidence="6" key="3">
    <citation type="journal article" date="2015" name="Nat. Commun.">
        <title>RFX transcription factors are essential for hearing in mice.</title>
        <authorList>
            <person name="Elkon R."/>
            <person name="Milon B."/>
            <person name="Morrison L."/>
            <person name="Shah M."/>
            <person name="Vijayakumar S."/>
            <person name="Racherla M."/>
            <person name="Leitch C.C."/>
            <person name="Silipino L."/>
            <person name="Hadi S."/>
            <person name="Weiss-Gayet M."/>
            <person name="Barras E."/>
            <person name="Schmid C.D."/>
            <person name="Ait-Lounis A."/>
            <person name="Barnes A."/>
            <person name="Song Y."/>
            <person name="Eisenman D.J."/>
            <person name="Eliyahu E."/>
            <person name="Frolenkov G.I."/>
            <person name="Strome S.E."/>
            <person name="Durand B."/>
            <person name="Zaghloul N.A."/>
            <person name="Jones S.M."/>
            <person name="Reith W."/>
            <person name="Hertzano R."/>
        </authorList>
    </citation>
    <scope>NUCLEOTIDE SEQUENCE</scope>
    <source>
        <strain evidence="6">Tuebingen</strain>
    </source>
</reference>
<dbReference type="OMA" id="MKERNSA"/>
<reference evidence="4 5" key="2">
    <citation type="journal article" date="2013" name="Nature">
        <title>The zebrafish reference genome sequence and its relationship to the human genome.</title>
        <authorList>
            <consortium name="Genome Reference Consortium Zebrafish"/>
            <person name="Howe K."/>
            <person name="Clark M.D."/>
            <person name="Torroja C.F."/>
            <person name="Torrance J."/>
            <person name="Berthelot C."/>
            <person name="Muffato M."/>
            <person name="Collins J.E."/>
            <person name="Humphray S."/>
            <person name="McLaren K."/>
            <person name="Matthews L."/>
            <person name="McLaren S."/>
            <person name="Sealy I."/>
            <person name="Caccamo M."/>
            <person name="Churcher C."/>
            <person name="Scott C."/>
            <person name="Barrett J.C."/>
            <person name="Koch R."/>
            <person name="Rauch G.J."/>
            <person name="White S."/>
            <person name="Chow W."/>
            <person name="Kilian B."/>
            <person name="Quintais L.T."/>
            <person name="Guerra-Assuncao J.A."/>
            <person name="Zhou Y."/>
            <person name="Gu Y."/>
            <person name="Yen J."/>
            <person name="Vogel J.H."/>
            <person name="Eyre T."/>
            <person name="Redmond S."/>
            <person name="Banerjee R."/>
            <person name="Chi J."/>
            <person name="Fu B."/>
            <person name="Langley E."/>
            <person name="Maguire S.F."/>
            <person name="Laird G.K."/>
            <person name="Lloyd D."/>
            <person name="Kenyon E."/>
            <person name="Donaldson S."/>
            <person name="Sehra H."/>
            <person name="Almeida-King J."/>
            <person name="Loveland J."/>
            <person name="Trevanion S."/>
            <person name="Jones M."/>
            <person name="Quail M."/>
            <person name="Willey D."/>
            <person name="Hunt A."/>
            <person name="Burton J."/>
            <person name="Sims S."/>
            <person name="McLay K."/>
            <person name="Plumb B."/>
            <person name="Davis J."/>
            <person name="Clee C."/>
            <person name="Oliver K."/>
            <person name="Clark R."/>
            <person name="Riddle C."/>
            <person name="Elliot D."/>
            <person name="Eliott D."/>
            <person name="Threadgold G."/>
            <person name="Harden G."/>
            <person name="Ware D."/>
            <person name="Begum S."/>
            <person name="Mortimore B."/>
            <person name="Mortimer B."/>
            <person name="Kerry G."/>
            <person name="Heath P."/>
            <person name="Phillimore B."/>
            <person name="Tracey A."/>
            <person name="Corby N."/>
            <person name="Dunn M."/>
            <person name="Johnson C."/>
            <person name="Wood J."/>
            <person name="Clark S."/>
            <person name="Pelan S."/>
            <person name="Griffiths G."/>
            <person name="Smith M."/>
            <person name="Glithero R."/>
            <person name="Howden P."/>
            <person name="Barker N."/>
            <person name="Lloyd C."/>
            <person name="Stevens C."/>
            <person name="Harley J."/>
            <person name="Holt K."/>
            <person name="Panagiotidis G."/>
            <person name="Lovell J."/>
            <person name="Beasley H."/>
            <person name="Henderson C."/>
            <person name="Gordon D."/>
            <person name="Auger K."/>
            <person name="Wright D."/>
            <person name="Collins J."/>
            <person name="Raisen C."/>
            <person name="Dyer L."/>
            <person name="Leung K."/>
            <person name="Robertson L."/>
            <person name="Ambridge K."/>
            <person name="Leongamornlert D."/>
            <person name="McGuire S."/>
            <person name="Gilderthorp R."/>
            <person name="Griffiths C."/>
            <person name="Manthravadi D."/>
            <person name="Nichol S."/>
            <person name="Barker G."/>
            <person name="Whitehead S."/>
            <person name="Kay M."/>
            <person name="Brown J."/>
            <person name="Murnane C."/>
            <person name="Gray E."/>
            <person name="Humphries M."/>
            <person name="Sycamore N."/>
            <person name="Barker D."/>
            <person name="Saunders D."/>
            <person name="Wallis J."/>
            <person name="Babbage A."/>
            <person name="Hammond S."/>
            <person name="Mashreghi-Mohammadi M."/>
            <person name="Barr L."/>
            <person name="Martin S."/>
            <person name="Wray P."/>
            <person name="Ellington A."/>
            <person name="Matthews N."/>
            <person name="Ellwood M."/>
            <person name="Woodmansey R."/>
            <person name="Clark G."/>
            <person name="Cooper J."/>
            <person name="Cooper J."/>
            <person name="Tromans A."/>
            <person name="Grafham D."/>
            <person name="Skuce C."/>
            <person name="Pandian R."/>
            <person name="Andrews R."/>
            <person name="Harrison E."/>
            <person name="Kimberley A."/>
            <person name="Garnett J."/>
            <person name="Fosker N."/>
            <person name="Hall R."/>
            <person name="Garner P."/>
            <person name="Kelly D."/>
            <person name="Bird C."/>
            <person name="Palmer S."/>
            <person name="Gehring I."/>
            <person name="Berger A."/>
            <person name="Dooley C.M."/>
            <person name="Ersan-Urun Z."/>
            <person name="Eser C."/>
            <person name="Geiger H."/>
            <person name="Geisler M."/>
            <person name="Karotki L."/>
            <person name="Kirn A."/>
            <person name="Konantz J."/>
            <person name="Konantz M."/>
            <person name="Oberlander M."/>
            <person name="Rudolph-Geiger S."/>
            <person name="Teucke M."/>
            <person name="Lanz C."/>
            <person name="Raddatz G."/>
            <person name="Osoegawa K."/>
            <person name="Zhu B."/>
            <person name="Rapp A."/>
            <person name="Widaa S."/>
            <person name="Langford C."/>
            <person name="Yang F."/>
            <person name="Schuster S.C."/>
            <person name="Carter N.P."/>
            <person name="Harrow J."/>
            <person name="Ning Z."/>
            <person name="Herrero J."/>
            <person name="Searle S.M."/>
            <person name="Enright A."/>
            <person name="Geisler R."/>
            <person name="Plasterk R.H."/>
            <person name="Lee C."/>
            <person name="Westerfield M."/>
            <person name="de Jong P.J."/>
            <person name="Zon L.I."/>
            <person name="Postlethwait J.H."/>
            <person name="Nusslein-Volhard C."/>
            <person name="Hubbard T.J."/>
            <person name="Roest Crollius H."/>
            <person name="Rogers J."/>
            <person name="Stemple D.L."/>
        </authorList>
    </citation>
    <scope>NUCLEOTIDE SEQUENCE [LARGE SCALE GENOMIC DNA]</scope>
    <source>
        <strain evidence="4">Tuebingen</strain>
    </source>
</reference>
<feature type="domain" description="GH18" evidence="3">
    <location>
        <begin position="7"/>
        <end position="316"/>
    </location>
</feature>
<sequence length="410" mass="46867" precursor="true">MHISRAFAFLCLVVSVGAQRTQSRLSCYLDVLTPHTREGSCTHIILPSVSSDDELYLQSLTENEYDAIQRMKERNSALKILLGLEIKSSRLKLMSANEASVGSFIQTLLTYLKEKRLDGLDVIWLDGTPSDTELFTDFLKSIKGVFEEEMRPLLLSASVKEPTDKTVASYDEQILSQYVDFISILPAQLQTDGQYISKTAQHWQDKQVDLQKLGLVMPGFLQRSRHRHHHRNHPKHDDTTAEEGKKDHVHLLNLYLGDQVCQAVKSGQLQFITLTSVSDEQSPIKEVLQQGFGGIGVVLIDLDVFGNSMCPNMTQKERATVESKAIMHSHHGHRRHGHGDHRHHHTGHHTRHHTRHHDRHHGRHHHGRHHHGHRPHHHGHRHHGRHHHHHHHHSTTTQSSVTQVTPKGME</sequence>
<evidence type="ECO:0000313" key="5">
    <source>
        <dbReference type="Proteomes" id="UP000000437"/>
    </source>
</evidence>
<accession>A0A8M1P3P0</accession>
<gene>
    <name evidence="4 6 7 8" type="primary">si:ch211-226m16.2</name>
    <name evidence="6 7" type="synonym">fc03g01</name>
    <name evidence="6 7" type="synonym">wu:fc03g01</name>
    <name evidence="6 7" type="synonym">zC226M16.2</name>
</gene>
<dbReference type="InterPro" id="IPR001223">
    <property type="entry name" value="Glyco_hydro18_cat"/>
</dbReference>
<keyword evidence="5" id="KW-1185">Reference proteome</keyword>
<keyword evidence="2 6" id="KW-0732">Signal</keyword>
<dbReference type="Ensembl" id="ENSDART00000144831.3">
    <property type="protein sequence ID" value="ENSDARP00000112638.1"/>
    <property type="gene ID" value="ENSDARG00000036785.7"/>
</dbReference>
<evidence type="ECO:0000313" key="4">
    <source>
        <dbReference type="Ensembl" id="ENSDARP00000112638"/>
    </source>
</evidence>
<evidence type="ECO:0000313" key="6">
    <source>
        <dbReference type="RefSeq" id="NP_001191302.1"/>
    </source>
</evidence>
<dbReference type="InterPro" id="IPR017853">
    <property type="entry name" value="GH"/>
</dbReference>
<dbReference type="InterPro" id="IPR050314">
    <property type="entry name" value="Glycosyl_Hydrlase_18"/>
</dbReference>
<evidence type="ECO:0000313" key="7">
    <source>
        <dbReference type="RefSeq" id="XP_021325385.1"/>
    </source>
</evidence>
<feature type="compositionally biased region" description="Low complexity" evidence="1">
    <location>
        <begin position="395"/>
        <end position="410"/>
    </location>
</feature>
<dbReference type="AGR" id="ZFIN:ZDB-GENE-030131-2302"/>
<dbReference type="SUPFAM" id="SSF51445">
    <property type="entry name" value="(Trans)glycosidases"/>
    <property type="match status" value="1"/>
</dbReference>
<dbReference type="SMR" id="A0A8M1P3P0"/>
<dbReference type="Gene3D" id="3.20.20.80">
    <property type="entry name" value="Glycosidases"/>
    <property type="match status" value="1"/>
</dbReference>
<dbReference type="SMART" id="SM00636">
    <property type="entry name" value="Glyco_18"/>
    <property type="match status" value="1"/>
</dbReference>
<feature type="compositionally biased region" description="Basic residues" evidence="1">
    <location>
        <begin position="329"/>
        <end position="394"/>
    </location>
</feature>
<accession>F1REF7</accession>
<feature type="chain" id="PRO_5035035436" evidence="2 6">
    <location>
        <begin position="19"/>
        <end position="410"/>
    </location>
</feature>
<feature type="compositionally biased region" description="Basic and acidic residues" evidence="1">
    <location>
        <begin position="235"/>
        <end position="244"/>
    </location>
</feature>
<feature type="region of interest" description="Disordered" evidence="1">
    <location>
        <begin position="329"/>
        <end position="410"/>
    </location>
</feature>
<dbReference type="InterPro" id="IPR011583">
    <property type="entry name" value="Chitinase_II/V-like_cat"/>
</dbReference>
<dbReference type="KEGG" id="dre:100003708"/>
<organism evidence="5 6">
    <name type="scientific">Danio rerio</name>
    <name type="common">Zebrafish</name>
    <name type="synonym">Brachydanio rerio</name>
    <dbReference type="NCBI Taxonomy" id="7955"/>
    <lineage>
        <taxon>Eukaryota</taxon>
        <taxon>Metazoa</taxon>
        <taxon>Chordata</taxon>
        <taxon>Craniata</taxon>
        <taxon>Vertebrata</taxon>
        <taxon>Euteleostomi</taxon>
        <taxon>Actinopterygii</taxon>
        <taxon>Neopterygii</taxon>
        <taxon>Teleostei</taxon>
        <taxon>Ostariophysi</taxon>
        <taxon>Cypriniformes</taxon>
        <taxon>Danionidae</taxon>
        <taxon>Danioninae</taxon>
        <taxon>Danio</taxon>
    </lineage>
</organism>
<evidence type="ECO:0000256" key="2">
    <source>
        <dbReference type="SAM" id="SignalP"/>
    </source>
</evidence>
<feature type="compositionally biased region" description="Basic residues" evidence="1">
    <location>
        <begin position="224"/>
        <end position="234"/>
    </location>
</feature>
<dbReference type="PANTHER" id="PTHR11177">
    <property type="entry name" value="CHITINASE"/>
    <property type="match status" value="1"/>
</dbReference>
<name>A0A8M1P3P0_DANRE</name>
<dbReference type="RefSeq" id="NP_001191302.1">
    <property type="nucleotide sequence ID" value="NM_001204373.1"/>
</dbReference>
<dbReference type="Pfam" id="PF00704">
    <property type="entry name" value="Glyco_hydro_18"/>
    <property type="match status" value="1"/>
</dbReference>
<dbReference type="GO" id="GO:0005576">
    <property type="term" value="C:extracellular region"/>
    <property type="evidence" value="ECO:0000318"/>
    <property type="project" value="GO_Central"/>
</dbReference>
<dbReference type="GO" id="GO:0008061">
    <property type="term" value="F:chitin binding"/>
    <property type="evidence" value="ECO:0007669"/>
    <property type="project" value="InterPro"/>
</dbReference>
<dbReference type="eggNOG" id="KOG2806">
    <property type="taxonomic scope" value="Eukaryota"/>
</dbReference>
<dbReference type="ZFIN" id="ZDB-GENE-030131-2302">
    <property type="gene designation" value="si:ch211-226m16.2"/>
</dbReference>
<proteinExistence type="predicted"/>
<dbReference type="STRING" id="7955.ENSDARP00000112638"/>
<evidence type="ECO:0000256" key="1">
    <source>
        <dbReference type="SAM" id="MobiDB-lite"/>
    </source>
</evidence>
<dbReference type="Proteomes" id="UP000000437">
    <property type="component" value="Chromosome 23"/>
</dbReference>
<evidence type="ECO:0000313" key="8">
    <source>
        <dbReference type="ZFIN" id="ZDB-GENE-030131-2302"/>
    </source>
</evidence>
<dbReference type="GeneTree" id="ENSGT00740000116987"/>
<protein>
    <submittedName>
        <fullName evidence="7">Histidine-rich carboxyl terminus protein 1 isoform X1</fullName>
    </submittedName>
    <submittedName>
        <fullName evidence="6">Histidine-rich carboxyl terminus protein 1 precursor</fullName>
    </submittedName>
    <submittedName>
        <fullName evidence="4">Si:ch211-226m16.2</fullName>
    </submittedName>
</protein>
<dbReference type="RefSeq" id="XP_021325385.1">
    <property type="nucleotide sequence ID" value="XM_021469710.2"/>
</dbReference>
<dbReference type="OrthoDB" id="76388at2759"/>
<dbReference type="PANTHER" id="PTHR11177:SF404">
    <property type="entry name" value="HISTIDINE-RICH CARBOXYL TERMINUS PROTEIN 1 ISOFORM X1"/>
    <property type="match status" value="1"/>
</dbReference>
<reference evidence="4" key="1">
    <citation type="submission" date="2012-02" db="UniProtKB">
        <authorList>
            <consortium name="Ensembl"/>
        </authorList>
    </citation>
    <scope>IDENTIFICATION</scope>
    <source>
        <strain evidence="4">Tuebingen</strain>
    </source>
</reference>
<dbReference type="GeneID" id="100003708"/>
<reference evidence="6" key="4">
    <citation type="journal article" date="2016" name="BMC Genomics">
        <title>Gene evolution and gene expression after whole genome duplication in fish: the PhyloFish database.</title>
        <authorList>
            <person name="Pasquier J."/>
            <person name="Cabau C."/>
            <person name="Nguyen T."/>
            <person name="Jouanno E."/>
            <person name="Severac D."/>
            <person name="Braasch I."/>
            <person name="Journot L."/>
            <person name="Pontarotti P."/>
            <person name="Klopp C."/>
            <person name="Postlethwait J.H."/>
            <person name="Guiguen Y."/>
            <person name="Bobe J."/>
        </authorList>
    </citation>
    <scope>NUCLEOTIDE SEQUENCE</scope>
    <source>
        <strain evidence="6">Tuebingen</strain>
    </source>
</reference>
<dbReference type="EMBL" id="AL929087">
    <property type="status" value="NOT_ANNOTATED_CDS"/>
    <property type="molecule type" value="Genomic_DNA"/>
</dbReference>
<dbReference type="GO" id="GO:0005975">
    <property type="term" value="P:carbohydrate metabolic process"/>
    <property type="evidence" value="ECO:0007669"/>
    <property type="project" value="InterPro"/>
</dbReference>
<reference evidence="6 7" key="5">
    <citation type="submission" date="2025-04" db="UniProtKB">
        <authorList>
            <consortium name="RefSeq"/>
        </authorList>
    </citation>
    <scope>IDENTIFICATION</scope>
    <source>
        <strain evidence="6 7">Tuebingen</strain>
    </source>
</reference>
<dbReference type="Bgee" id="ENSDARG00000036785">
    <property type="expression patterns" value="Expressed in granulocyte and 26 other cell types or tissues"/>
</dbReference>
<dbReference type="PROSITE" id="PS51910">
    <property type="entry name" value="GH18_2"/>
    <property type="match status" value="1"/>
</dbReference>
<feature type="signal peptide" evidence="2 6">
    <location>
        <begin position="1"/>
        <end position="18"/>
    </location>
</feature>
<dbReference type="AlphaFoldDB" id="A0A8M1P3P0"/>
<evidence type="ECO:0000259" key="3">
    <source>
        <dbReference type="PROSITE" id="PS51910"/>
    </source>
</evidence>